<sequence>MRIAFDLDDTLIPGVVVFPVERRCFLARLLGHEQIRDGTVALMKSLVNQGWDIWIYTTSFRSPGYVRMLFRLHSVRIAGVINQALHNETVTGCGHAYQDCSKYPPAFNIHLLVDESEGVWLESQRHGFDIVLVRPDDPAWAEAVVAKARSMSER</sequence>
<dbReference type="KEGG" id="saci:Sinac_0882"/>
<dbReference type="SUPFAM" id="SSF56784">
    <property type="entry name" value="HAD-like"/>
    <property type="match status" value="1"/>
</dbReference>
<dbReference type="STRING" id="886293.Sinac_0882"/>
<dbReference type="HOGENOM" id="CLU_126562_0_0_0"/>
<dbReference type="AlphaFoldDB" id="L0D7Q7"/>
<reference evidence="1 2" key="1">
    <citation type="submission" date="2012-02" db="EMBL/GenBank/DDBJ databases">
        <title>Complete sequence of chromosome of Singulisphaera acidiphila DSM 18658.</title>
        <authorList>
            <consortium name="US DOE Joint Genome Institute (JGI-PGF)"/>
            <person name="Lucas S."/>
            <person name="Copeland A."/>
            <person name="Lapidus A."/>
            <person name="Glavina del Rio T."/>
            <person name="Dalin E."/>
            <person name="Tice H."/>
            <person name="Bruce D."/>
            <person name="Goodwin L."/>
            <person name="Pitluck S."/>
            <person name="Peters L."/>
            <person name="Ovchinnikova G."/>
            <person name="Chertkov O."/>
            <person name="Kyrpides N."/>
            <person name="Mavromatis K."/>
            <person name="Ivanova N."/>
            <person name="Brettin T."/>
            <person name="Detter J.C."/>
            <person name="Han C."/>
            <person name="Larimer F."/>
            <person name="Land M."/>
            <person name="Hauser L."/>
            <person name="Markowitz V."/>
            <person name="Cheng J.-F."/>
            <person name="Hugenholtz P."/>
            <person name="Woyke T."/>
            <person name="Wu D."/>
            <person name="Tindall B."/>
            <person name="Pomrenke H."/>
            <person name="Brambilla E."/>
            <person name="Klenk H.-P."/>
            <person name="Eisen J.A."/>
        </authorList>
    </citation>
    <scope>NUCLEOTIDE SEQUENCE [LARGE SCALE GENOMIC DNA]</scope>
    <source>
        <strain evidence="2">ATCC BAA-1392 / DSM 18658 / VKM B-2454 / MOB10</strain>
    </source>
</reference>
<proteinExistence type="predicted"/>
<evidence type="ECO:0000313" key="2">
    <source>
        <dbReference type="Proteomes" id="UP000010798"/>
    </source>
</evidence>
<protein>
    <submittedName>
        <fullName evidence="1">Uncharacterized protein</fullName>
    </submittedName>
</protein>
<keyword evidence="2" id="KW-1185">Reference proteome</keyword>
<dbReference type="OrthoDB" id="5431593at2"/>
<dbReference type="InterPro" id="IPR036412">
    <property type="entry name" value="HAD-like_sf"/>
</dbReference>
<dbReference type="EMBL" id="CP003364">
    <property type="protein sequence ID" value="AGA25287.1"/>
    <property type="molecule type" value="Genomic_DNA"/>
</dbReference>
<name>L0D7Q7_SINAD</name>
<evidence type="ECO:0000313" key="1">
    <source>
        <dbReference type="EMBL" id="AGA25287.1"/>
    </source>
</evidence>
<dbReference type="eggNOG" id="ENOG5032S4G">
    <property type="taxonomic scope" value="Bacteria"/>
</dbReference>
<accession>L0D7Q7</accession>
<organism evidence="1 2">
    <name type="scientific">Singulisphaera acidiphila (strain ATCC BAA-1392 / DSM 18658 / VKM B-2454 / MOB10)</name>
    <dbReference type="NCBI Taxonomy" id="886293"/>
    <lineage>
        <taxon>Bacteria</taxon>
        <taxon>Pseudomonadati</taxon>
        <taxon>Planctomycetota</taxon>
        <taxon>Planctomycetia</taxon>
        <taxon>Isosphaerales</taxon>
        <taxon>Isosphaeraceae</taxon>
        <taxon>Singulisphaera</taxon>
    </lineage>
</organism>
<dbReference type="RefSeq" id="WP_015244465.1">
    <property type="nucleotide sequence ID" value="NC_019892.1"/>
</dbReference>
<dbReference type="Proteomes" id="UP000010798">
    <property type="component" value="Chromosome"/>
</dbReference>
<gene>
    <name evidence="1" type="ordered locus">Sinac_0882</name>
</gene>